<evidence type="ECO:0000256" key="1">
    <source>
        <dbReference type="SAM" id="Phobius"/>
    </source>
</evidence>
<protein>
    <submittedName>
        <fullName evidence="2">Uncharacterized protein</fullName>
    </submittedName>
</protein>
<dbReference type="VEuPathDB" id="TrichDB:TVAGG3_0447080"/>
<feature type="transmembrane region" description="Helical" evidence="1">
    <location>
        <begin position="188"/>
        <end position="206"/>
    </location>
</feature>
<dbReference type="InterPro" id="IPR025699">
    <property type="entry name" value="ABC2_memb-like"/>
</dbReference>
<proteinExistence type="predicted"/>
<keyword evidence="1" id="KW-1133">Transmembrane helix</keyword>
<gene>
    <name evidence="2" type="ORF">TVAG_243602</name>
</gene>
<evidence type="ECO:0000313" key="2">
    <source>
        <dbReference type="EMBL" id="AHZ59512.1"/>
    </source>
</evidence>
<feature type="transmembrane region" description="Helical" evidence="1">
    <location>
        <begin position="47"/>
        <end position="65"/>
    </location>
</feature>
<dbReference type="Pfam" id="PF13346">
    <property type="entry name" value="ABC2_membrane_5"/>
    <property type="match status" value="1"/>
</dbReference>
<sequence>MKILLLDDFKIRKKFIIVYLIFIAMIFVIKSLGFFTKEFSFFAEKPFALLFLVAILIHYVLYLISSEGMIIDKSKPYFLTLGASRSDIINVKFLKVVSIFIIDGLLMTYILQNVELNGYEFKVGLFITIYVMAYYLISIPIYLYFGQTSGVGTIFTSLPAFLPLLDKLGRNPAGFFVDIIKRTSSLKLTLFLLAFVITIYIISRLLGERKDY</sequence>
<feature type="transmembrane region" description="Helical" evidence="1">
    <location>
        <begin position="16"/>
        <end position="35"/>
    </location>
</feature>
<name>A0A024E180_TRIVA</name>
<dbReference type="AlphaFoldDB" id="A0A024E180"/>
<keyword evidence="1" id="KW-0812">Transmembrane</keyword>
<feature type="transmembrane region" description="Helical" evidence="1">
    <location>
        <begin position="123"/>
        <end position="145"/>
    </location>
</feature>
<dbReference type="EMBL" id="KF269391">
    <property type="protein sequence ID" value="AHZ59512.1"/>
    <property type="molecule type" value="Genomic_DNA"/>
</dbReference>
<feature type="transmembrane region" description="Helical" evidence="1">
    <location>
        <begin position="93"/>
        <end position="111"/>
    </location>
</feature>
<organism evidence="2">
    <name type="scientific">Trichomonas vaginalis</name>
    <dbReference type="NCBI Taxonomy" id="5722"/>
    <lineage>
        <taxon>Eukaryota</taxon>
        <taxon>Metamonada</taxon>
        <taxon>Parabasalia</taxon>
        <taxon>Trichomonadida</taxon>
        <taxon>Trichomonadidae</taxon>
        <taxon>Trichomonas</taxon>
    </lineage>
</organism>
<keyword evidence="1" id="KW-0472">Membrane</keyword>
<reference evidence="2" key="1">
    <citation type="journal article" date="2014" name="BMC Evol. Biol.">
        <title>A recently transferred cluster of bacterial genes in Trichomonas vaginalis - lateral gene transfer and the fate of acquired genes.</title>
        <authorList>
            <person name="Strese A."/>
            <person name="Backlund A."/>
            <person name="Alsmark C."/>
        </authorList>
    </citation>
    <scope>NUCLEOTIDE SEQUENCE</scope>
    <source>
        <strain evidence="2">Tor-A</strain>
    </source>
</reference>
<accession>A0A024E180</accession>